<sequence>MFSDNALPPCPMYMILFCL</sequence>
<evidence type="ECO:0000313" key="2">
    <source>
        <dbReference type="Proteomes" id="UP001153636"/>
    </source>
</evidence>
<dbReference type="Proteomes" id="UP001153636">
    <property type="component" value="Chromosome 8"/>
</dbReference>
<dbReference type="EMBL" id="OV651820">
    <property type="protein sequence ID" value="CAH1114502.1"/>
    <property type="molecule type" value="Genomic_DNA"/>
</dbReference>
<proteinExistence type="predicted"/>
<evidence type="ECO:0000313" key="1">
    <source>
        <dbReference type="EMBL" id="CAH1114502.1"/>
    </source>
</evidence>
<name>A0A9P0GKK1_9CUCU</name>
<accession>A0A9P0GKK1</accession>
<dbReference type="OrthoDB" id="62853at2759"/>
<reference evidence="1" key="1">
    <citation type="submission" date="2022-01" db="EMBL/GenBank/DDBJ databases">
        <authorList>
            <person name="King R."/>
        </authorList>
    </citation>
    <scope>NUCLEOTIDE SEQUENCE</scope>
</reference>
<keyword evidence="2" id="KW-1185">Reference proteome</keyword>
<dbReference type="AlphaFoldDB" id="A0A9P0GKK1"/>
<organism evidence="1 2">
    <name type="scientific">Psylliodes chrysocephalus</name>
    <dbReference type="NCBI Taxonomy" id="3402493"/>
    <lineage>
        <taxon>Eukaryota</taxon>
        <taxon>Metazoa</taxon>
        <taxon>Ecdysozoa</taxon>
        <taxon>Arthropoda</taxon>
        <taxon>Hexapoda</taxon>
        <taxon>Insecta</taxon>
        <taxon>Pterygota</taxon>
        <taxon>Neoptera</taxon>
        <taxon>Endopterygota</taxon>
        <taxon>Coleoptera</taxon>
        <taxon>Polyphaga</taxon>
        <taxon>Cucujiformia</taxon>
        <taxon>Chrysomeloidea</taxon>
        <taxon>Chrysomelidae</taxon>
        <taxon>Galerucinae</taxon>
        <taxon>Alticini</taxon>
        <taxon>Psylliodes</taxon>
    </lineage>
</organism>
<gene>
    <name evidence="1" type="ORF">PSYICH_LOCUS14805</name>
</gene>
<protein>
    <submittedName>
        <fullName evidence="1">Uncharacterized protein</fullName>
    </submittedName>
</protein>